<dbReference type="SUPFAM" id="SSF52540">
    <property type="entry name" value="P-loop containing nucleoside triphosphate hydrolases"/>
    <property type="match status" value="1"/>
</dbReference>
<evidence type="ECO:0000256" key="6">
    <source>
        <dbReference type="ARBA" id="ARBA00023242"/>
    </source>
</evidence>
<proteinExistence type="inferred from homology"/>
<keyword evidence="6" id="KW-0539">Nucleus</keyword>
<evidence type="ECO:0000256" key="3">
    <source>
        <dbReference type="ARBA" id="ARBA00022741"/>
    </source>
</evidence>
<keyword evidence="3" id="KW-0547">Nucleotide-binding</keyword>
<accession>A0ABR4LXY7</accession>
<keyword evidence="4" id="KW-0227">DNA damage</keyword>
<feature type="region of interest" description="Disordered" evidence="8">
    <location>
        <begin position="459"/>
        <end position="479"/>
    </location>
</feature>
<dbReference type="Gene3D" id="3.40.50.300">
    <property type="entry name" value="P-loop containing nucleotide triphosphate hydrolases"/>
    <property type="match status" value="1"/>
</dbReference>
<feature type="compositionally biased region" description="Polar residues" evidence="8">
    <location>
        <begin position="102"/>
        <end position="114"/>
    </location>
</feature>
<evidence type="ECO:0000256" key="7">
    <source>
        <dbReference type="ARBA" id="ARBA00023306"/>
    </source>
</evidence>
<comment type="similarity">
    <text evidence="2">Belongs to the rad17/RAD24 family.</text>
</comment>
<dbReference type="InterPro" id="IPR057927">
    <property type="entry name" value="RAD24-like_helical"/>
</dbReference>
<dbReference type="Pfam" id="PF03215">
    <property type="entry name" value="Rad17"/>
    <property type="match status" value="1"/>
</dbReference>
<dbReference type="Pfam" id="PF25812">
    <property type="entry name" value="RAD24_helical"/>
    <property type="match status" value="1"/>
</dbReference>
<name>A0ABR4LXY7_9EURO</name>
<feature type="region of interest" description="Disordered" evidence="8">
    <location>
        <begin position="19"/>
        <end position="52"/>
    </location>
</feature>
<keyword evidence="11" id="KW-1185">Reference proteome</keyword>
<dbReference type="EMBL" id="JBFXLQ010000009">
    <property type="protein sequence ID" value="KAL2869403.1"/>
    <property type="molecule type" value="Genomic_DNA"/>
</dbReference>
<organism evidence="10 11">
    <name type="scientific">Aspergillus lucknowensis</name>
    <dbReference type="NCBI Taxonomy" id="176173"/>
    <lineage>
        <taxon>Eukaryota</taxon>
        <taxon>Fungi</taxon>
        <taxon>Dikarya</taxon>
        <taxon>Ascomycota</taxon>
        <taxon>Pezizomycotina</taxon>
        <taxon>Eurotiomycetes</taxon>
        <taxon>Eurotiomycetidae</taxon>
        <taxon>Eurotiales</taxon>
        <taxon>Aspergillaceae</taxon>
        <taxon>Aspergillus</taxon>
        <taxon>Aspergillus subgen. Nidulantes</taxon>
    </lineage>
</organism>
<evidence type="ECO:0000256" key="8">
    <source>
        <dbReference type="SAM" id="MobiDB-lite"/>
    </source>
</evidence>
<feature type="domain" description="Checkpoint protein RAD24-like helical bundle" evidence="9">
    <location>
        <begin position="440"/>
        <end position="538"/>
    </location>
</feature>
<evidence type="ECO:0000256" key="2">
    <source>
        <dbReference type="ARBA" id="ARBA00006168"/>
    </source>
</evidence>
<dbReference type="InterPro" id="IPR004582">
    <property type="entry name" value="Checkpoint_prot_Rad17_Rad24"/>
</dbReference>
<feature type="region of interest" description="Disordered" evidence="8">
    <location>
        <begin position="102"/>
        <end position="136"/>
    </location>
</feature>
<dbReference type="InterPro" id="IPR027417">
    <property type="entry name" value="P-loop_NTPase"/>
</dbReference>
<evidence type="ECO:0000313" key="10">
    <source>
        <dbReference type="EMBL" id="KAL2869403.1"/>
    </source>
</evidence>
<keyword evidence="5" id="KW-0067">ATP-binding</keyword>
<dbReference type="GeneID" id="98147523"/>
<dbReference type="PANTHER" id="PTHR12172:SF0">
    <property type="entry name" value="CELL CYCLE CHECKPOINT PROTEIN RAD17"/>
    <property type="match status" value="1"/>
</dbReference>
<keyword evidence="7" id="KW-0131">Cell cycle</keyword>
<feature type="compositionally biased region" description="Low complexity" evidence="8">
    <location>
        <begin position="115"/>
        <end position="131"/>
    </location>
</feature>
<evidence type="ECO:0000259" key="9">
    <source>
        <dbReference type="Pfam" id="PF25812"/>
    </source>
</evidence>
<evidence type="ECO:0000313" key="11">
    <source>
        <dbReference type="Proteomes" id="UP001610432"/>
    </source>
</evidence>
<dbReference type="Proteomes" id="UP001610432">
    <property type="component" value="Unassembled WGS sequence"/>
</dbReference>
<reference evidence="10 11" key="1">
    <citation type="submission" date="2024-07" db="EMBL/GenBank/DDBJ databases">
        <title>Section-level genome sequencing and comparative genomics of Aspergillus sections Usti and Cavernicolus.</title>
        <authorList>
            <consortium name="Lawrence Berkeley National Laboratory"/>
            <person name="Nybo J.L."/>
            <person name="Vesth T.C."/>
            <person name="Theobald S."/>
            <person name="Frisvad J.C."/>
            <person name="Larsen T.O."/>
            <person name="Kjaerboelling I."/>
            <person name="Rothschild-Mancinelli K."/>
            <person name="Lyhne E.K."/>
            <person name="Kogle M.E."/>
            <person name="Barry K."/>
            <person name="Clum A."/>
            <person name="Na H."/>
            <person name="Ledsgaard L."/>
            <person name="Lin J."/>
            <person name="Lipzen A."/>
            <person name="Kuo A."/>
            <person name="Riley R."/>
            <person name="Mondo S."/>
            <person name="Labutti K."/>
            <person name="Haridas S."/>
            <person name="Pangalinan J."/>
            <person name="Salamov A.A."/>
            <person name="Simmons B.A."/>
            <person name="Magnuson J.K."/>
            <person name="Chen J."/>
            <person name="Drula E."/>
            <person name="Henrissat B."/>
            <person name="Wiebenga A."/>
            <person name="Lubbers R.J."/>
            <person name="Gomes A.C."/>
            <person name="Macurrencykelacurrency M.R."/>
            <person name="Stajich J."/>
            <person name="Grigoriev I.V."/>
            <person name="Mortensen U.H."/>
            <person name="De Vries R.P."/>
            <person name="Baker S.E."/>
            <person name="Andersen M.R."/>
        </authorList>
    </citation>
    <scope>NUCLEOTIDE SEQUENCE [LARGE SCALE GENOMIC DNA]</scope>
    <source>
        <strain evidence="10 11">CBS 449.75</strain>
    </source>
</reference>
<dbReference type="PANTHER" id="PTHR12172">
    <property type="entry name" value="CELL CYCLE CHECKPOINT PROTEIN RAD17"/>
    <property type="match status" value="1"/>
</dbReference>
<protein>
    <submittedName>
        <fullName evidence="10">Rad17 cell cycle checkpoint protein-domain-containing protein</fullName>
    </submittedName>
</protein>
<evidence type="ECO:0000256" key="1">
    <source>
        <dbReference type="ARBA" id="ARBA00004123"/>
    </source>
</evidence>
<evidence type="ECO:0000256" key="4">
    <source>
        <dbReference type="ARBA" id="ARBA00022763"/>
    </source>
</evidence>
<evidence type="ECO:0000256" key="5">
    <source>
        <dbReference type="ARBA" id="ARBA00022840"/>
    </source>
</evidence>
<dbReference type="RefSeq" id="XP_070888382.1">
    <property type="nucleotide sequence ID" value="XM_071032451.1"/>
</dbReference>
<comment type="subcellular location">
    <subcellularLocation>
        <location evidence="1">Nucleus</location>
    </subcellularLocation>
</comment>
<gene>
    <name evidence="10" type="ORF">BJX67DRAFT_378961</name>
</gene>
<comment type="caution">
    <text evidence="10">The sequence shown here is derived from an EMBL/GenBank/DDBJ whole genome shotgun (WGS) entry which is preliminary data.</text>
</comment>
<sequence>MKCGHRVQLSNDQTVRETFRSTADLDDSERRWPSTKTAATGSAEPTVEDMDHSEDLIEDDYDSYDELFTQHFADENISGAKAPYDSRDRPPLPNLAAVQNQQLQRSASTTNRFLSPSKSPPRTRFPSTSSSDKGNLPWAQRYAPINLEELAVHKRKVHDVEQWLDDALAGRAQKSLLVLKGPAGSGKTTTISLLSNKLKFSILEWTPPAISPYVTGAYISLGTQFDEFLSRGHDFSSLDLDGNDNSRSFVKGDPYVSDRRIILIEEFPVLVGRMTSILAAFRLSLLRYLSADRPPISNSFSREAGVPPIVVIVSETSSDLERSIDHLTVHQLLGHEICNHRSTTIIEFNSIAPTIMYKALDLVVRKSARHPRVAASTIQAISKTGDIRNAIASLEFVCLNNGKPSAQSNCAVKTKHRGRASKKWSTPSAEVLEEISHRKTSLGLFHAVGKIVYNKRDDGPKTRHLRLPSPPDHLRDFDRPGVSQVHVNELPDETGTDIQSFISALHENYVPSCSGPSFTECLDSCIGALSASDVLSVNRKGHGGSQSVFGIGFAKPGVGVDLIRQEELSYQIAARGLLFSLPCPVNRQISHTQHANGTNVTHRLCFGSAIRLHRHMEHIRSSIVMWTNTLLGLSIQPPRISLGRMGQATFRETTHEGRDSIDSGSSDNGTAIVTMLSRSELLLHQLPFMAKILPDGAETRSLERITNLSRTSVQNLNFNTEEGEEFTQHPISMPKYNRRVGCVEYRTPLLPTEQDGQLILSDDDIIDDDP</sequence>